<gene>
    <name evidence="1" type="ORF">TSPGSL018_24940</name>
</gene>
<evidence type="ECO:0000313" key="1">
    <source>
        <dbReference type="EMBL" id="JAC74807.1"/>
    </source>
</evidence>
<dbReference type="EMBL" id="GBEZ01010923">
    <property type="protein sequence ID" value="JAC74807.1"/>
    <property type="molecule type" value="Transcribed_RNA"/>
</dbReference>
<dbReference type="AlphaFoldDB" id="A0A061RPI2"/>
<sequence>MIHHSFDFHVRVAEMWRRQDQIRSPARMQGNKRGRRFYNSLLSRARDEVPQNNALSQALTSRTSANASALAGVTPAWRGGLAPTWP</sequence>
<organism evidence="1">
    <name type="scientific">Tetraselmis sp. GSL018</name>
    <dbReference type="NCBI Taxonomy" id="582737"/>
    <lineage>
        <taxon>Eukaryota</taxon>
        <taxon>Viridiplantae</taxon>
        <taxon>Chlorophyta</taxon>
        <taxon>core chlorophytes</taxon>
        <taxon>Chlorodendrophyceae</taxon>
        <taxon>Chlorodendrales</taxon>
        <taxon>Chlorodendraceae</taxon>
        <taxon>Tetraselmis</taxon>
    </lineage>
</organism>
<protein>
    <submittedName>
        <fullName evidence="1">Uncharacterized protein</fullName>
    </submittedName>
</protein>
<accession>A0A061RPI2</accession>
<reference evidence="1" key="1">
    <citation type="submission" date="2014-05" db="EMBL/GenBank/DDBJ databases">
        <title>The transcriptome of the halophilic microalga Tetraselmis sp. GSL018 isolated from the Great Salt Lake, Utah.</title>
        <authorList>
            <person name="Jinkerson R.E."/>
            <person name="D'Adamo S."/>
            <person name="Posewitz M.C."/>
        </authorList>
    </citation>
    <scope>NUCLEOTIDE SEQUENCE</scope>
    <source>
        <strain evidence="1">GSL018</strain>
    </source>
</reference>
<name>A0A061RPI2_9CHLO</name>
<proteinExistence type="predicted"/>